<organism evidence="2 3">
    <name type="scientific">Elysia crispata</name>
    <name type="common">lettuce slug</name>
    <dbReference type="NCBI Taxonomy" id="231223"/>
    <lineage>
        <taxon>Eukaryota</taxon>
        <taxon>Metazoa</taxon>
        <taxon>Spiralia</taxon>
        <taxon>Lophotrochozoa</taxon>
        <taxon>Mollusca</taxon>
        <taxon>Gastropoda</taxon>
        <taxon>Heterobranchia</taxon>
        <taxon>Euthyneura</taxon>
        <taxon>Panpulmonata</taxon>
        <taxon>Sacoglossa</taxon>
        <taxon>Placobranchoidea</taxon>
        <taxon>Plakobranchidae</taxon>
        <taxon>Elysia</taxon>
    </lineage>
</organism>
<gene>
    <name evidence="2" type="ORF">RRG08_009090</name>
</gene>
<accession>A0AAE0Y8Q8</accession>
<evidence type="ECO:0000313" key="2">
    <source>
        <dbReference type="EMBL" id="KAK3736022.1"/>
    </source>
</evidence>
<keyword evidence="3" id="KW-1185">Reference proteome</keyword>
<reference evidence="2" key="1">
    <citation type="journal article" date="2023" name="G3 (Bethesda)">
        <title>A reference genome for the long-term kleptoplast-retaining sea slug Elysia crispata morphotype clarki.</title>
        <authorList>
            <person name="Eastman K.E."/>
            <person name="Pendleton A.L."/>
            <person name="Shaikh M.A."/>
            <person name="Suttiyut T."/>
            <person name="Ogas R."/>
            <person name="Tomko P."/>
            <person name="Gavelis G."/>
            <person name="Widhalm J.R."/>
            <person name="Wisecaver J.H."/>
        </authorList>
    </citation>
    <scope>NUCLEOTIDE SEQUENCE</scope>
    <source>
        <strain evidence="2">ECLA1</strain>
    </source>
</reference>
<feature type="region of interest" description="Disordered" evidence="1">
    <location>
        <begin position="22"/>
        <end position="50"/>
    </location>
</feature>
<evidence type="ECO:0000256" key="1">
    <source>
        <dbReference type="SAM" id="MobiDB-lite"/>
    </source>
</evidence>
<feature type="compositionally biased region" description="Polar residues" evidence="1">
    <location>
        <begin position="29"/>
        <end position="46"/>
    </location>
</feature>
<evidence type="ECO:0000313" key="3">
    <source>
        <dbReference type="Proteomes" id="UP001283361"/>
    </source>
</evidence>
<name>A0AAE0Y8Q8_9GAST</name>
<dbReference type="AlphaFoldDB" id="A0AAE0Y8Q8"/>
<protein>
    <submittedName>
        <fullName evidence="2">Uncharacterized protein</fullName>
    </submittedName>
</protein>
<proteinExistence type="predicted"/>
<sequence length="73" mass="7843">MPPFCSDEFLYPFSETGSLTAKHVRNSEGKVSSQQSPIMGSKQTAGSPPVKAHMLMHPSMRTGLRAEGGSPHD</sequence>
<dbReference type="EMBL" id="JAWDGP010006752">
    <property type="protein sequence ID" value="KAK3736022.1"/>
    <property type="molecule type" value="Genomic_DNA"/>
</dbReference>
<comment type="caution">
    <text evidence="2">The sequence shown here is derived from an EMBL/GenBank/DDBJ whole genome shotgun (WGS) entry which is preliminary data.</text>
</comment>
<dbReference type="Proteomes" id="UP001283361">
    <property type="component" value="Unassembled WGS sequence"/>
</dbReference>